<dbReference type="SUPFAM" id="SSF55073">
    <property type="entry name" value="Nucleotide cyclase"/>
    <property type="match status" value="1"/>
</dbReference>
<dbReference type="EC" id="2.7.7.65" evidence="1"/>
<dbReference type="InterPro" id="IPR029787">
    <property type="entry name" value="Nucleotide_cyclase"/>
</dbReference>
<dbReference type="Gene3D" id="3.30.70.270">
    <property type="match status" value="1"/>
</dbReference>
<dbReference type="Proteomes" id="UP000572540">
    <property type="component" value="Unassembled WGS sequence"/>
</dbReference>
<name>A0A7Y9W696_9BURK</name>
<dbReference type="InterPro" id="IPR000160">
    <property type="entry name" value="GGDEF_dom"/>
</dbReference>
<dbReference type="PANTHER" id="PTHR45138">
    <property type="entry name" value="REGULATORY COMPONENTS OF SENSORY TRANSDUCTION SYSTEM"/>
    <property type="match status" value="1"/>
</dbReference>
<dbReference type="PROSITE" id="PS50887">
    <property type="entry name" value="GGDEF"/>
    <property type="match status" value="1"/>
</dbReference>
<proteinExistence type="predicted"/>
<evidence type="ECO:0000256" key="3">
    <source>
        <dbReference type="SAM" id="Phobius"/>
    </source>
</evidence>
<feature type="transmembrane region" description="Helical" evidence="3">
    <location>
        <begin position="142"/>
        <end position="163"/>
    </location>
</feature>
<comment type="catalytic activity">
    <reaction evidence="2">
        <text>2 GTP = 3',3'-c-di-GMP + 2 diphosphate</text>
        <dbReference type="Rhea" id="RHEA:24898"/>
        <dbReference type="ChEBI" id="CHEBI:33019"/>
        <dbReference type="ChEBI" id="CHEBI:37565"/>
        <dbReference type="ChEBI" id="CHEBI:58805"/>
        <dbReference type="EC" id="2.7.7.65"/>
    </reaction>
</comment>
<dbReference type="CDD" id="cd01949">
    <property type="entry name" value="GGDEF"/>
    <property type="match status" value="1"/>
</dbReference>
<feature type="transmembrane region" description="Helical" evidence="3">
    <location>
        <begin position="117"/>
        <end position="136"/>
    </location>
</feature>
<keyword evidence="3" id="KW-0472">Membrane</keyword>
<evidence type="ECO:0000313" key="6">
    <source>
        <dbReference type="Proteomes" id="UP000572540"/>
    </source>
</evidence>
<keyword evidence="3" id="KW-1133">Transmembrane helix</keyword>
<dbReference type="GO" id="GO:0052621">
    <property type="term" value="F:diguanylate cyclase activity"/>
    <property type="evidence" value="ECO:0007669"/>
    <property type="project" value="UniProtKB-EC"/>
</dbReference>
<dbReference type="RefSeq" id="WP_373565676.1">
    <property type="nucleotide sequence ID" value="NZ_JACCAU010000001.1"/>
</dbReference>
<feature type="transmembrane region" description="Helical" evidence="3">
    <location>
        <begin position="175"/>
        <end position="194"/>
    </location>
</feature>
<protein>
    <recommendedName>
        <fullName evidence="1">diguanylate cyclase</fullName>
        <ecNumber evidence="1">2.7.7.65</ecNumber>
    </recommendedName>
</protein>
<feature type="transmembrane region" description="Helical" evidence="3">
    <location>
        <begin position="85"/>
        <end position="105"/>
    </location>
</feature>
<evidence type="ECO:0000313" key="5">
    <source>
        <dbReference type="EMBL" id="NYH14416.1"/>
    </source>
</evidence>
<dbReference type="InterPro" id="IPR043128">
    <property type="entry name" value="Rev_trsase/Diguanyl_cyclase"/>
</dbReference>
<evidence type="ECO:0000256" key="1">
    <source>
        <dbReference type="ARBA" id="ARBA00012528"/>
    </source>
</evidence>
<dbReference type="Pfam" id="PF00990">
    <property type="entry name" value="GGDEF"/>
    <property type="match status" value="1"/>
</dbReference>
<evidence type="ECO:0000256" key="2">
    <source>
        <dbReference type="ARBA" id="ARBA00034247"/>
    </source>
</evidence>
<dbReference type="NCBIfam" id="TIGR00254">
    <property type="entry name" value="GGDEF"/>
    <property type="match status" value="1"/>
</dbReference>
<dbReference type="PANTHER" id="PTHR45138:SF9">
    <property type="entry name" value="DIGUANYLATE CYCLASE DGCM-RELATED"/>
    <property type="match status" value="1"/>
</dbReference>
<feature type="domain" description="GGDEF" evidence="4">
    <location>
        <begin position="277"/>
        <end position="410"/>
    </location>
</feature>
<dbReference type="SMART" id="SM00267">
    <property type="entry name" value="GGDEF"/>
    <property type="match status" value="1"/>
</dbReference>
<sequence>MSDKRADLFRQHAHRAVALPFDPFIAMLNPLSLLLVTVLSSAMAMAVLGSLRRAAIPGVGCWIAANALAIVALIAFSLQGHAPRWLTFVASNMLLAVSPLLVVAGCRRFLARPARPWVAYAGLAVLFAGLCYWTFAVPDFNARVTLVSVFHAILYAVLAVTLLRGRPLNRPCYSYYFLTVAAALLCAGHTLRGVMYGFGLLVQTNLMQVTPSNIIFLAIGVLAPPCLSIGVVMLAHDRLAERLERLANIDDLTGVLARRAFLKLGDVLLDASRQSGLPLALAIIDIDSFKAVNDRHGHAAGDQVLSHFATFVAAHLRDGDVLGRLGGEEFGVLCPATGAAEAVSLLDRLRARLTAATAAELPPGGLRYTFSVGVDQHRQDESLAQLMVRADNALYAAKAAGRNRVMAATAQAA</sequence>
<comment type="caution">
    <text evidence="5">The sequence shown here is derived from an EMBL/GenBank/DDBJ whole genome shotgun (WGS) entry which is preliminary data.</text>
</comment>
<keyword evidence="3" id="KW-0812">Transmembrane</keyword>
<feature type="transmembrane region" description="Helical" evidence="3">
    <location>
        <begin position="214"/>
        <end position="235"/>
    </location>
</feature>
<reference evidence="5 6" key="1">
    <citation type="submission" date="2020-07" db="EMBL/GenBank/DDBJ databases">
        <title>Exploring microbial biodiversity for novel pathways involved in the catabolism of aromatic compounds derived from lignin.</title>
        <authorList>
            <person name="Elkins J."/>
        </authorList>
    </citation>
    <scope>NUCLEOTIDE SEQUENCE [LARGE SCALE GENOMIC DNA]</scope>
    <source>
        <strain evidence="5 6">H2C3B</strain>
    </source>
</reference>
<feature type="transmembrane region" description="Helical" evidence="3">
    <location>
        <begin position="24"/>
        <end position="47"/>
    </location>
</feature>
<evidence type="ECO:0000259" key="4">
    <source>
        <dbReference type="PROSITE" id="PS50887"/>
    </source>
</evidence>
<dbReference type="FunFam" id="3.30.70.270:FF:000001">
    <property type="entry name" value="Diguanylate cyclase domain protein"/>
    <property type="match status" value="1"/>
</dbReference>
<accession>A0A7Y9W696</accession>
<dbReference type="EMBL" id="JACCAU010000001">
    <property type="protein sequence ID" value="NYH14416.1"/>
    <property type="molecule type" value="Genomic_DNA"/>
</dbReference>
<organism evidence="5 6">
    <name type="scientific">Paraburkholderia bryophila</name>
    <dbReference type="NCBI Taxonomy" id="420952"/>
    <lineage>
        <taxon>Bacteria</taxon>
        <taxon>Pseudomonadati</taxon>
        <taxon>Pseudomonadota</taxon>
        <taxon>Betaproteobacteria</taxon>
        <taxon>Burkholderiales</taxon>
        <taxon>Burkholderiaceae</taxon>
        <taxon>Paraburkholderia</taxon>
    </lineage>
</organism>
<gene>
    <name evidence="5" type="ORF">GGD41_001644</name>
</gene>
<feature type="transmembrane region" description="Helical" evidence="3">
    <location>
        <begin position="59"/>
        <end position="79"/>
    </location>
</feature>
<dbReference type="AlphaFoldDB" id="A0A7Y9W696"/>
<dbReference type="InterPro" id="IPR050469">
    <property type="entry name" value="Diguanylate_Cyclase"/>
</dbReference>